<dbReference type="AlphaFoldDB" id="A0A839SW92"/>
<dbReference type="InterPro" id="IPR035671">
    <property type="entry name" value="DsbD_gamma"/>
</dbReference>
<dbReference type="GO" id="GO:0015035">
    <property type="term" value="F:protein-disulfide reductase activity"/>
    <property type="evidence" value="ECO:0007669"/>
    <property type="project" value="TreeGrafter"/>
</dbReference>
<evidence type="ECO:0000256" key="6">
    <source>
        <dbReference type="SAM" id="Phobius"/>
    </source>
</evidence>
<keyword evidence="3" id="KW-0201">Cytochrome c-type biogenesis</keyword>
<name>A0A839SW92_9PROT</name>
<feature type="transmembrane region" description="Helical" evidence="6">
    <location>
        <begin position="458"/>
        <end position="479"/>
    </location>
</feature>
<evidence type="ECO:0000259" key="8">
    <source>
        <dbReference type="Pfam" id="PF02683"/>
    </source>
</evidence>
<feature type="transmembrane region" description="Helical" evidence="6">
    <location>
        <begin position="342"/>
        <end position="361"/>
    </location>
</feature>
<evidence type="ECO:0000259" key="9">
    <source>
        <dbReference type="Pfam" id="PF11412"/>
    </source>
</evidence>
<feature type="transmembrane region" description="Helical" evidence="6">
    <location>
        <begin position="381"/>
        <end position="401"/>
    </location>
</feature>
<evidence type="ECO:0000256" key="1">
    <source>
        <dbReference type="ARBA" id="ARBA00004141"/>
    </source>
</evidence>
<dbReference type="EMBL" id="JACHXA010000006">
    <property type="protein sequence ID" value="MBB3065960.1"/>
    <property type="molecule type" value="Genomic_DNA"/>
</dbReference>
<proteinExistence type="predicted"/>
<keyword evidence="2 6" id="KW-0812">Transmembrane</keyword>
<comment type="caution">
    <text evidence="10">The sequence shown here is derived from an EMBL/GenBank/DDBJ whole genome shotgun (WGS) entry which is preliminary data.</text>
</comment>
<reference evidence="10 11" key="1">
    <citation type="submission" date="2020-08" db="EMBL/GenBank/DDBJ databases">
        <title>Genomic Encyclopedia of Type Strains, Phase III (KMG-III): the genomes of soil and plant-associated and newly described type strains.</title>
        <authorList>
            <person name="Whitman W."/>
        </authorList>
    </citation>
    <scope>NUCLEOTIDE SEQUENCE [LARGE SCALE GENOMIC DNA]</scope>
    <source>
        <strain evidence="10 11">CECT 8803</strain>
    </source>
</reference>
<feature type="signal peptide" evidence="7">
    <location>
        <begin position="1"/>
        <end position="19"/>
    </location>
</feature>
<organism evidence="10 11">
    <name type="scientific">Limibacillus halophilus</name>
    <dbReference type="NCBI Taxonomy" id="1579333"/>
    <lineage>
        <taxon>Bacteria</taxon>
        <taxon>Pseudomonadati</taxon>
        <taxon>Pseudomonadota</taxon>
        <taxon>Alphaproteobacteria</taxon>
        <taxon>Rhodospirillales</taxon>
        <taxon>Rhodovibrionaceae</taxon>
        <taxon>Limibacillus</taxon>
    </lineage>
</organism>
<dbReference type="PANTHER" id="PTHR32234:SF3">
    <property type="entry name" value="SUPPRESSION OF COPPER SENSITIVITY PROTEIN"/>
    <property type="match status" value="1"/>
</dbReference>
<protein>
    <submittedName>
        <fullName evidence="10">Suppressor for copper-sensitivity B</fullName>
    </submittedName>
</protein>
<dbReference type="Pfam" id="PF13899">
    <property type="entry name" value="Thioredoxin_7"/>
    <property type="match status" value="1"/>
</dbReference>
<comment type="subcellular location">
    <subcellularLocation>
        <location evidence="1">Membrane</location>
        <topology evidence="1">Multi-pass membrane protein</topology>
    </subcellularLocation>
</comment>
<evidence type="ECO:0000256" key="3">
    <source>
        <dbReference type="ARBA" id="ARBA00022748"/>
    </source>
</evidence>
<dbReference type="GO" id="GO:0045454">
    <property type="term" value="P:cell redox homeostasis"/>
    <property type="evidence" value="ECO:0007669"/>
    <property type="project" value="TreeGrafter"/>
</dbReference>
<feature type="transmembrane region" description="Helical" evidence="6">
    <location>
        <begin position="522"/>
        <end position="539"/>
    </location>
</feature>
<feature type="domain" description="Cytochrome C biogenesis protein transmembrane" evidence="8">
    <location>
        <begin position="297"/>
        <end position="513"/>
    </location>
</feature>
<dbReference type="Pfam" id="PF11412">
    <property type="entry name" value="DsbD_N"/>
    <property type="match status" value="1"/>
</dbReference>
<evidence type="ECO:0000313" key="10">
    <source>
        <dbReference type="EMBL" id="MBB3065960.1"/>
    </source>
</evidence>
<evidence type="ECO:0000256" key="7">
    <source>
        <dbReference type="SAM" id="SignalP"/>
    </source>
</evidence>
<keyword evidence="7" id="KW-0732">Signal</keyword>
<evidence type="ECO:0000313" key="11">
    <source>
        <dbReference type="Proteomes" id="UP000581135"/>
    </source>
</evidence>
<dbReference type="Pfam" id="PF02683">
    <property type="entry name" value="DsbD_TM"/>
    <property type="match status" value="1"/>
</dbReference>
<dbReference type="InterPro" id="IPR036249">
    <property type="entry name" value="Thioredoxin-like_sf"/>
</dbReference>
<dbReference type="Gene3D" id="3.40.30.10">
    <property type="entry name" value="Glutaredoxin"/>
    <property type="match status" value="1"/>
</dbReference>
<feature type="transmembrane region" description="Helical" evidence="6">
    <location>
        <begin position="499"/>
        <end position="516"/>
    </location>
</feature>
<feature type="transmembrane region" description="Helical" evidence="6">
    <location>
        <begin position="295"/>
        <end position="321"/>
    </location>
</feature>
<keyword evidence="5 6" id="KW-0472">Membrane</keyword>
<dbReference type="Proteomes" id="UP000581135">
    <property type="component" value="Unassembled WGS sequence"/>
</dbReference>
<keyword evidence="11" id="KW-1185">Reference proteome</keyword>
<feature type="transmembrane region" description="Helical" evidence="6">
    <location>
        <begin position="551"/>
        <end position="569"/>
    </location>
</feature>
<evidence type="ECO:0000256" key="4">
    <source>
        <dbReference type="ARBA" id="ARBA00022989"/>
    </source>
</evidence>
<dbReference type="SUPFAM" id="SSF52833">
    <property type="entry name" value="Thioredoxin-like"/>
    <property type="match status" value="1"/>
</dbReference>
<gene>
    <name evidence="10" type="ORF">FHR98_002263</name>
</gene>
<dbReference type="GO" id="GO:0017004">
    <property type="term" value="P:cytochrome complex assembly"/>
    <property type="evidence" value="ECO:0007669"/>
    <property type="project" value="UniProtKB-KW"/>
</dbReference>
<dbReference type="InterPro" id="IPR028250">
    <property type="entry name" value="DsbDN"/>
</dbReference>
<evidence type="ECO:0000256" key="2">
    <source>
        <dbReference type="ARBA" id="ARBA00022692"/>
    </source>
</evidence>
<dbReference type="GO" id="GO:0016020">
    <property type="term" value="C:membrane"/>
    <property type="evidence" value="ECO:0007669"/>
    <property type="project" value="UniProtKB-SubCell"/>
</dbReference>
<feature type="transmembrane region" description="Helical" evidence="6">
    <location>
        <begin position="422"/>
        <end position="452"/>
    </location>
</feature>
<evidence type="ECO:0000256" key="5">
    <source>
        <dbReference type="ARBA" id="ARBA00023136"/>
    </source>
</evidence>
<feature type="chain" id="PRO_5032696427" evidence="7">
    <location>
        <begin position="20"/>
        <end position="697"/>
    </location>
</feature>
<dbReference type="CDD" id="cd02953">
    <property type="entry name" value="DsbDgamma"/>
    <property type="match status" value="1"/>
</dbReference>
<accession>A0A839SW92</accession>
<dbReference type="InterPro" id="IPR003834">
    <property type="entry name" value="Cyt_c_assmbl_TM_dom"/>
</dbReference>
<keyword evidence="4 6" id="KW-1133">Transmembrane helix</keyword>
<dbReference type="PANTHER" id="PTHR32234">
    <property type="entry name" value="THIOL:DISULFIDE INTERCHANGE PROTEIN DSBD"/>
    <property type="match status" value="1"/>
</dbReference>
<sequence>MSALFSGLLVMLFAGNPQAASSPWAANEQGRVRLITGVDSVGDTGDFAAGLHFEMQPGWKIYWRSPGDAGYPPQVDWSGSNNVAAVEMAWPLPHRFELFGLQTFGYGDEVIFPLTVTLQNPGQATQLVGSVDYLTCSEICVPQSAVLDLTLPSGDGGEVLDNLLIKQYESQVPGSESDGLTLETLALAGTLNAPIIEATLRSDQPLERPDLLVEGPPGFFYGKPEVTLSDADRQALIKVTVGKGSLAEGVLDGKRLTLTVMDGDRGLERSWLARFGAGTEVSGVLAAPTTEFASFGLWTILGMALLGGLILNVMPCVLPVLSIKLLSVAKQSGRETRAVRMGFLASSAGIVTSFLLLAFLAIGLKQAGLAVGWGIQFQQPIFLAVMAFLLTLFACNLFGFFEIPLPSSMGKVAAGARHEGVVGHFMTGAFATLLATPCSAPFLGTAVGFALARGPAEILLIFAALGVGLALPYLLVAALPRLATRLPKPGPWMITLRRLLGFALAGTALWLLSVMAAQIDLYAAAIVGILLLLIGFVIWRSRAGRLRRGLALPSVAALALLVVMVSAMMPRPGGREAVAADDLWGDFKQVEIAELVADKKVVFVDVTADWCITCQVNKTLVLGRSPVLDALRAEGVVALQADWTNPDEKIAAFLESFGRYGIPFNVVYGPAAPQGIPLPELLTDDAVLEGLRQARGG</sequence>
<feature type="domain" description="Thiol:disulfide interchange protein DsbD N-terminal" evidence="9">
    <location>
        <begin position="43"/>
        <end position="149"/>
    </location>
</feature>